<keyword evidence="2" id="KW-0808">Transferase</keyword>
<dbReference type="GO" id="GO:0046417">
    <property type="term" value="P:chorismate metabolic process"/>
    <property type="evidence" value="ECO:0007669"/>
    <property type="project" value="InterPro"/>
</dbReference>
<dbReference type="InterPro" id="IPR002701">
    <property type="entry name" value="CM_II_prokaryot"/>
</dbReference>
<keyword evidence="5" id="KW-0413">Isomerase</keyword>
<evidence type="ECO:0000256" key="2">
    <source>
        <dbReference type="ARBA" id="ARBA00022679"/>
    </source>
</evidence>
<dbReference type="GO" id="GO:0016740">
    <property type="term" value="F:transferase activity"/>
    <property type="evidence" value="ECO:0007669"/>
    <property type="project" value="UniProtKB-KW"/>
</dbReference>
<dbReference type="EC" id="5.4.99.5" evidence="1"/>
<dbReference type="Gene3D" id="1.20.59.10">
    <property type="entry name" value="Chorismate mutase"/>
    <property type="match status" value="1"/>
</dbReference>
<keyword evidence="3" id="KW-0175">Coiled coil</keyword>
<proteinExistence type="predicted"/>
<comment type="caution">
    <text evidence="5">The sequence shown here is derived from an EMBL/GenBank/DDBJ whole genome shotgun (WGS) entry which is preliminary data.</text>
</comment>
<accession>A0A9X3F617</accession>
<protein>
    <recommendedName>
        <fullName evidence="1">chorismate mutase</fullName>
        <ecNumber evidence="1">5.4.99.5</ecNumber>
    </recommendedName>
</protein>
<dbReference type="Proteomes" id="UP001145087">
    <property type="component" value="Unassembled WGS sequence"/>
</dbReference>
<dbReference type="EMBL" id="JAPOHD010000027">
    <property type="protein sequence ID" value="MCY1721236.1"/>
    <property type="molecule type" value="Genomic_DNA"/>
</dbReference>
<organism evidence="5 6">
    <name type="scientific">Draconibacterium aestuarii</name>
    <dbReference type="NCBI Taxonomy" id="2998507"/>
    <lineage>
        <taxon>Bacteria</taxon>
        <taxon>Pseudomonadati</taxon>
        <taxon>Bacteroidota</taxon>
        <taxon>Bacteroidia</taxon>
        <taxon>Marinilabiliales</taxon>
        <taxon>Prolixibacteraceae</taxon>
        <taxon>Draconibacterium</taxon>
    </lineage>
</organism>
<evidence type="ECO:0000256" key="1">
    <source>
        <dbReference type="ARBA" id="ARBA00012404"/>
    </source>
</evidence>
<dbReference type="PANTHER" id="PTHR43018:SF1">
    <property type="entry name" value="PROTEIN AROA(G)"/>
    <property type="match status" value="1"/>
</dbReference>
<evidence type="ECO:0000259" key="4">
    <source>
        <dbReference type="PROSITE" id="PS51168"/>
    </source>
</evidence>
<feature type="coiled-coil region" evidence="3">
    <location>
        <begin position="261"/>
        <end position="288"/>
    </location>
</feature>
<sequence length="364" mass="40925">MTVKLDINPIKAWLPNIDNPLLIAGPCSLESEEQALETARLLAQDKRVFVFRGGVWKPRTRPGSFEGVGSIGLKWLQKVKEETGLPVGTEVANAQHTEEALKAGLDVVWIGARSTASPFVVQEIADVVKGSNAVVMVKNPVNPDVQLWMGALERISQAGIKNIVAIHRGFTPFRETKYRNYPNWKTFIELKRNMPNLPIICDPSHIAGTREYLLEISQKAFDMGMDGLMVESHRDPSCAMSDASQQLTPADLGKMLDKLVIRNENANNPDFENQLDVLRNRIDAIDSELLEMLASRVEIVKQIGQYKRDNNVTALQINRWTQLMENRVGLGNKLNLNDTFVKILFQLIHEDSVRMQTEIMDAEK</sequence>
<dbReference type="RefSeq" id="WP_343333568.1">
    <property type="nucleotide sequence ID" value="NZ_JAPOHD010000027.1"/>
</dbReference>
<dbReference type="InterPro" id="IPR036979">
    <property type="entry name" value="CM_dom_sf"/>
</dbReference>
<evidence type="ECO:0000256" key="3">
    <source>
        <dbReference type="SAM" id="Coils"/>
    </source>
</evidence>
<dbReference type="SUPFAM" id="SSF51569">
    <property type="entry name" value="Aldolase"/>
    <property type="match status" value="1"/>
</dbReference>
<dbReference type="InterPro" id="IPR006218">
    <property type="entry name" value="DAHP1/KDSA"/>
</dbReference>
<dbReference type="InterPro" id="IPR052899">
    <property type="entry name" value="Class-I_DAHP_synthase"/>
</dbReference>
<reference evidence="5" key="1">
    <citation type="submission" date="2022-11" db="EMBL/GenBank/DDBJ databases">
        <title>Marilongibacter aestuarii gen. nov., sp. nov., isolated from tidal flat sediment.</title>
        <authorList>
            <person name="Jiayan W."/>
        </authorList>
    </citation>
    <scope>NUCLEOTIDE SEQUENCE</scope>
    <source>
        <strain evidence="5">Z1-6</strain>
    </source>
</reference>
<gene>
    <name evidence="5" type="ORF">OU798_12835</name>
</gene>
<evidence type="ECO:0000313" key="6">
    <source>
        <dbReference type="Proteomes" id="UP001145087"/>
    </source>
</evidence>
<dbReference type="SMART" id="SM00830">
    <property type="entry name" value="CM_2"/>
    <property type="match status" value="1"/>
</dbReference>
<dbReference type="AlphaFoldDB" id="A0A9X3F617"/>
<evidence type="ECO:0000313" key="5">
    <source>
        <dbReference type="EMBL" id="MCY1721236.1"/>
    </source>
</evidence>
<dbReference type="SUPFAM" id="SSF48600">
    <property type="entry name" value="Chorismate mutase II"/>
    <property type="match status" value="1"/>
</dbReference>
<dbReference type="GO" id="GO:0004106">
    <property type="term" value="F:chorismate mutase activity"/>
    <property type="evidence" value="ECO:0007669"/>
    <property type="project" value="UniProtKB-EC"/>
</dbReference>
<dbReference type="PROSITE" id="PS51168">
    <property type="entry name" value="CHORISMATE_MUT_2"/>
    <property type="match status" value="1"/>
</dbReference>
<dbReference type="Pfam" id="PF00793">
    <property type="entry name" value="DAHP_synth_1"/>
    <property type="match status" value="1"/>
</dbReference>
<dbReference type="PANTHER" id="PTHR43018">
    <property type="entry name" value="PHOSPHO-2-DEHYDRO-3-DEOXYHEPTONATE ALDOLASE"/>
    <property type="match status" value="1"/>
</dbReference>
<dbReference type="Pfam" id="PF01817">
    <property type="entry name" value="CM_2"/>
    <property type="match status" value="1"/>
</dbReference>
<name>A0A9X3F617_9BACT</name>
<dbReference type="InterPro" id="IPR013785">
    <property type="entry name" value="Aldolase_TIM"/>
</dbReference>
<feature type="domain" description="Chorismate mutase" evidence="4">
    <location>
        <begin position="269"/>
        <end position="360"/>
    </location>
</feature>
<keyword evidence="6" id="KW-1185">Reference proteome</keyword>
<dbReference type="InterPro" id="IPR036263">
    <property type="entry name" value="Chorismate_II_sf"/>
</dbReference>
<dbReference type="Gene3D" id="3.20.20.70">
    <property type="entry name" value="Aldolase class I"/>
    <property type="match status" value="1"/>
</dbReference>